<dbReference type="GeneID" id="27684728"/>
<dbReference type="InParanoid" id="A0A0L0HR77"/>
<comment type="subcellular location">
    <subcellularLocation>
        <location evidence="1">Cytoplasm</location>
    </subcellularLocation>
</comment>
<sequence>MINSRPLDCLAEEETLARPALGIEQDVQGKRHSHQNRIGNYDFIRTIGEGSFAKVKLAVHRLLGEKVAIKVIDKQTLPDSYSVAHLHREAQIMRMLDHPNIVQLIEVMETKRELYLVLEYAPGGEVLDYIVAHGRLKESEAKKFVRQIVEALKYCHEGNVVHRDLKAENLLLNSSMQIKISDFGLSNIFDRSKQLTTCCGSPVYSAPELIEGKRYIGPEVDAWSLGVNLYAMVVGDLPFAAKELKKLYDKVLSGRYDIPSYVSADCQDLISKLLTLDPKERYTCAQVLQHSWMVASESRSSVADEGIATQEDSGNQLGRQQQGLKAEIPHLRPRTPAELDGEILDRLEALGFDRGSAARDVLSGKFNQAAGTYYLLAIGKRRSGSARPMIEKRRTVEQTTTDRSRDAVGQSGIASRVGSTAREGDDLTSDELAKILVKAERSRRAKDLAENAAKLKREALDSDTANGAAARLQLRRRSKTLAPVTSKVAMNAAVAAVMSSEPSPIGNERRHSFTLVEEPLPASPVNRGRRHSFSPGESEIIAQVLARSRLNRGKSPPKVSTPSSRGKAATGEISPILPTGYRPVRKGSLPPIHTASDMASRFSNGSADFDHRKATASGSPTIEQPLGDLCASPSSNLRSHKPHNRTIAIDESLYLSKDLDDPDPTPSSSDQPRTIRFAFNCYTTTSLPPPVLFKRLLDTLTRTGIDCVAEGYLCACEIGQIRFEAEVCKLPRLRMYGLRFKRVCGDMWEYKRVCQKITEGLDLL</sequence>
<evidence type="ECO:0000256" key="8">
    <source>
        <dbReference type="ARBA" id="ARBA00022777"/>
    </source>
</evidence>
<feature type="domain" description="KA1" evidence="15">
    <location>
        <begin position="714"/>
        <end position="763"/>
    </location>
</feature>
<protein>
    <recommendedName>
        <fullName evidence="3">non-specific serine/threonine protein kinase</fullName>
        <ecNumber evidence="3">2.7.11.1</ecNumber>
    </recommendedName>
</protein>
<dbReference type="FunFam" id="3.30.310.80:FF:000011">
    <property type="entry name" value="Non-specific serine/threonine protein kinase"/>
    <property type="match status" value="1"/>
</dbReference>
<dbReference type="InterPro" id="IPR011009">
    <property type="entry name" value="Kinase-like_dom_sf"/>
</dbReference>
<dbReference type="OrthoDB" id="193931at2759"/>
<dbReference type="STRING" id="645134.A0A0L0HR77"/>
<keyword evidence="9 12" id="KW-0067">ATP-binding</keyword>
<dbReference type="RefSeq" id="XP_016611601.1">
    <property type="nucleotide sequence ID" value="XM_016749360.1"/>
</dbReference>
<dbReference type="InterPro" id="IPR028375">
    <property type="entry name" value="KA1/Ssp2_C"/>
</dbReference>
<dbReference type="CDD" id="cd14003">
    <property type="entry name" value="STKc_AMPK-like"/>
    <property type="match status" value="1"/>
</dbReference>
<dbReference type="EC" id="2.7.11.1" evidence="3"/>
<dbReference type="PANTHER" id="PTHR24346">
    <property type="entry name" value="MAP/MICROTUBULE AFFINITY-REGULATING KINASE"/>
    <property type="match status" value="1"/>
</dbReference>
<dbReference type="GO" id="GO:0005737">
    <property type="term" value="C:cytoplasm"/>
    <property type="evidence" value="ECO:0007669"/>
    <property type="project" value="UniProtKB-SubCell"/>
</dbReference>
<evidence type="ECO:0000256" key="3">
    <source>
        <dbReference type="ARBA" id="ARBA00012513"/>
    </source>
</evidence>
<dbReference type="FunFam" id="1.10.510.10:FF:001222">
    <property type="entry name" value="Serine/threonine-protein kinase ppk25"/>
    <property type="match status" value="1"/>
</dbReference>
<accession>A0A0L0HR77</accession>
<keyword evidence="8 16" id="KW-0418">Kinase</keyword>
<keyword evidence="17" id="KW-1185">Reference proteome</keyword>
<dbReference type="eggNOG" id="KOG0586">
    <property type="taxonomic scope" value="Eukaryota"/>
</dbReference>
<keyword evidence="7 12" id="KW-0547">Nucleotide-binding</keyword>
<gene>
    <name evidence="16" type="ORF">SPPG_01037</name>
</gene>
<feature type="domain" description="Protein kinase" evidence="14">
    <location>
        <begin position="41"/>
        <end position="293"/>
    </location>
</feature>
<evidence type="ECO:0000256" key="5">
    <source>
        <dbReference type="ARBA" id="ARBA00022527"/>
    </source>
</evidence>
<evidence type="ECO:0000256" key="4">
    <source>
        <dbReference type="ARBA" id="ARBA00022490"/>
    </source>
</evidence>
<evidence type="ECO:0000256" key="1">
    <source>
        <dbReference type="ARBA" id="ARBA00004496"/>
    </source>
</evidence>
<feature type="compositionally biased region" description="Basic and acidic residues" evidence="13">
    <location>
        <begin position="393"/>
        <end position="406"/>
    </location>
</feature>
<evidence type="ECO:0000256" key="11">
    <source>
        <dbReference type="ARBA" id="ARBA00048679"/>
    </source>
</evidence>
<evidence type="ECO:0000313" key="17">
    <source>
        <dbReference type="Proteomes" id="UP000053201"/>
    </source>
</evidence>
<comment type="catalytic activity">
    <reaction evidence="11">
        <text>L-seryl-[protein] + ATP = O-phospho-L-seryl-[protein] + ADP + H(+)</text>
        <dbReference type="Rhea" id="RHEA:17989"/>
        <dbReference type="Rhea" id="RHEA-COMP:9863"/>
        <dbReference type="Rhea" id="RHEA-COMP:11604"/>
        <dbReference type="ChEBI" id="CHEBI:15378"/>
        <dbReference type="ChEBI" id="CHEBI:29999"/>
        <dbReference type="ChEBI" id="CHEBI:30616"/>
        <dbReference type="ChEBI" id="CHEBI:83421"/>
        <dbReference type="ChEBI" id="CHEBI:456216"/>
        <dbReference type="EC" id="2.7.11.1"/>
    </reaction>
</comment>
<comment type="similarity">
    <text evidence="2">Belongs to the protein kinase superfamily. CAMK Ser/Thr protein kinase family. NIM1 subfamily.</text>
</comment>
<dbReference type="GO" id="GO:0005524">
    <property type="term" value="F:ATP binding"/>
    <property type="evidence" value="ECO:0007669"/>
    <property type="project" value="UniProtKB-UniRule"/>
</dbReference>
<proteinExistence type="inferred from homology"/>
<keyword evidence="5" id="KW-0723">Serine/threonine-protein kinase</keyword>
<dbReference type="FunFam" id="3.30.200.20:FF:000003">
    <property type="entry name" value="Non-specific serine/threonine protein kinase"/>
    <property type="match status" value="1"/>
</dbReference>
<dbReference type="SUPFAM" id="SSF56112">
    <property type="entry name" value="Protein kinase-like (PK-like)"/>
    <property type="match status" value="1"/>
</dbReference>
<dbReference type="InterPro" id="IPR017441">
    <property type="entry name" value="Protein_kinase_ATP_BS"/>
</dbReference>
<dbReference type="Pfam" id="PF00069">
    <property type="entry name" value="Pkinase"/>
    <property type="match status" value="1"/>
</dbReference>
<dbReference type="PROSITE" id="PS50032">
    <property type="entry name" value="KA1"/>
    <property type="match status" value="1"/>
</dbReference>
<dbReference type="PROSITE" id="PS00107">
    <property type="entry name" value="PROTEIN_KINASE_ATP"/>
    <property type="match status" value="1"/>
</dbReference>
<dbReference type="SMART" id="SM00220">
    <property type="entry name" value="S_TKc"/>
    <property type="match status" value="1"/>
</dbReference>
<feature type="binding site" evidence="12">
    <location>
        <position position="70"/>
    </location>
    <ligand>
        <name>ATP</name>
        <dbReference type="ChEBI" id="CHEBI:30616"/>
    </ligand>
</feature>
<reference evidence="16 17" key="1">
    <citation type="submission" date="2009-08" db="EMBL/GenBank/DDBJ databases">
        <title>The Genome Sequence of Spizellomyces punctatus strain DAOM BR117.</title>
        <authorList>
            <consortium name="The Broad Institute Genome Sequencing Platform"/>
            <person name="Russ C."/>
            <person name="Cuomo C."/>
            <person name="Shea T."/>
            <person name="Young S.K."/>
            <person name="Zeng Q."/>
            <person name="Koehrsen M."/>
            <person name="Haas B."/>
            <person name="Borodovsky M."/>
            <person name="Guigo R."/>
            <person name="Alvarado L."/>
            <person name="Berlin A."/>
            <person name="Bochicchio J."/>
            <person name="Borenstein D."/>
            <person name="Chapman S."/>
            <person name="Chen Z."/>
            <person name="Engels R."/>
            <person name="Freedman E."/>
            <person name="Gellesch M."/>
            <person name="Goldberg J."/>
            <person name="Griggs A."/>
            <person name="Gujja S."/>
            <person name="Heiman D."/>
            <person name="Hepburn T."/>
            <person name="Howarth C."/>
            <person name="Jen D."/>
            <person name="Larson L."/>
            <person name="Lewis B."/>
            <person name="Mehta T."/>
            <person name="Park D."/>
            <person name="Pearson M."/>
            <person name="Roberts A."/>
            <person name="Saif S."/>
            <person name="Shenoy N."/>
            <person name="Sisk P."/>
            <person name="Stolte C."/>
            <person name="Sykes S."/>
            <person name="Thomson T."/>
            <person name="Walk T."/>
            <person name="White J."/>
            <person name="Yandava C."/>
            <person name="Burger G."/>
            <person name="Gray M.W."/>
            <person name="Holland P.W.H."/>
            <person name="King N."/>
            <person name="Lang F.B.F."/>
            <person name="Roger A.J."/>
            <person name="Ruiz-Trillo I."/>
            <person name="Lander E."/>
            <person name="Nusbaum C."/>
        </authorList>
    </citation>
    <scope>NUCLEOTIDE SEQUENCE [LARGE SCALE GENOMIC DNA]</scope>
    <source>
        <strain evidence="16 17">DAOM BR117</strain>
    </source>
</reference>
<dbReference type="VEuPathDB" id="FungiDB:SPPG_01037"/>
<dbReference type="CDD" id="cd12121">
    <property type="entry name" value="MARK_C_like"/>
    <property type="match status" value="1"/>
</dbReference>
<dbReference type="InterPro" id="IPR008271">
    <property type="entry name" value="Ser/Thr_kinase_AS"/>
</dbReference>
<dbReference type="Pfam" id="PF02149">
    <property type="entry name" value="KA1"/>
    <property type="match status" value="1"/>
</dbReference>
<evidence type="ECO:0000256" key="7">
    <source>
        <dbReference type="ARBA" id="ARBA00022741"/>
    </source>
</evidence>
<name>A0A0L0HR77_SPIPD</name>
<feature type="region of interest" description="Disordered" evidence="13">
    <location>
        <begin position="549"/>
        <end position="584"/>
    </location>
</feature>
<dbReference type="PANTHER" id="PTHR24346:SF82">
    <property type="entry name" value="KP78A-RELATED"/>
    <property type="match status" value="1"/>
</dbReference>
<evidence type="ECO:0000256" key="2">
    <source>
        <dbReference type="ARBA" id="ARBA00010791"/>
    </source>
</evidence>
<dbReference type="InterPro" id="IPR001772">
    <property type="entry name" value="KA1_dom"/>
</dbReference>
<organism evidence="16 17">
    <name type="scientific">Spizellomyces punctatus (strain DAOM BR117)</name>
    <dbReference type="NCBI Taxonomy" id="645134"/>
    <lineage>
        <taxon>Eukaryota</taxon>
        <taxon>Fungi</taxon>
        <taxon>Fungi incertae sedis</taxon>
        <taxon>Chytridiomycota</taxon>
        <taxon>Chytridiomycota incertae sedis</taxon>
        <taxon>Chytridiomycetes</taxon>
        <taxon>Spizellomycetales</taxon>
        <taxon>Spizellomycetaceae</taxon>
        <taxon>Spizellomyces</taxon>
    </lineage>
</organism>
<evidence type="ECO:0000256" key="13">
    <source>
        <dbReference type="SAM" id="MobiDB-lite"/>
    </source>
</evidence>
<evidence type="ECO:0000313" key="16">
    <source>
        <dbReference type="EMBL" id="KND03562.1"/>
    </source>
</evidence>
<evidence type="ECO:0000259" key="15">
    <source>
        <dbReference type="PROSITE" id="PS50032"/>
    </source>
</evidence>
<evidence type="ECO:0000259" key="14">
    <source>
        <dbReference type="PROSITE" id="PS50011"/>
    </source>
</evidence>
<dbReference type="InterPro" id="IPR000719">
    <property type="entry name" value="Prot_kinase_dom"/>
</dbReference>
<dbReference type="Gene3D" id="1.10.510.10">
    <property type="entry name" value="Transferase(Phosphotransferase) domain 1"/>
    <property type="match status" value="1"/>
</dbReference>
<dbReference type="EMBL" id="KQ257451">
    <property type="protein sequence ID" value="KND03562.1"/>
    <property type="molecule type" value="Genomic_DNA"/>
</dbReference>
<comment type="catalytic activity">
    <reaction evidence="10">
        <text>L-threonyl-[protein] + ATP = O-phospho-L-threonyl-[protein] + ADP + H(+)</text>
        <dbReference type="Rhea" id="RHEA:46608"/>
        <dbReference type="Rhea" id="RHEA-COMP:11060"/>
        <dbReference type="Rhea" id="RHEA-COMP:11605"/>
        <dbReference type="ChEBI" id="CHEBI:15378"/>
        <dbReference type="ChEBI" id="CHEBI:30013"/>
        <dbReference type="ChEBI" id="CHEBI:30616"/>
        <dbReference type="ChEBI" id="CHEBI:61977"/>
        <dbReference type="ChEBI" id="CHEBI:456216"/>
        <dbReference type="EC" id="2.7.11.1"/>
    </reaction>
</comment>
<keyword evidence="6" id="KW-0808">Transferase</keyword>
<dbReference type="GO" id="GO:0035556">
    <property type="term" value="P:intracellular signal transduction"/>
    <property type="evidence" value="ECO:0007669"/>
    <property type="project" value="TreeGrafter"/>
</dbReference>
<dbReference type="GO" id="GO:0106310">
    <property type="term" value="F:protein serine kinase activity"/>
    <property type="evidence" value="ECO:0007669"/>
    <property type="project" value="RHEA"/>
</dbReference>
<dbReference type="PROSITE" id="PS50011">
    <property type="entry name" value="PROTEIN_KINASE_DOM"/>
    <property type="match status" value="1"/>
</dbReference>
<evidence type="ECO:0000256" key="6">
    <source>
        <dbReference type="ARBA" id="ARBA00022679"/>
    </source>
</evidence>
<dbReference type="GO" id="GO:0004674">
    <property type="term" value="F:protein serine/threonine kinase activity"/>
    <property type="evidence" value="ECO:0007669"/>
    <property type="project" value="UniProtKB-KW"/>
</dbReference>
<dbReference type="Gene3D" id="3.30.310.80">
    <property type="entry name" value="Kinase associated domain 1, KA1"/>
    <property type="match status" value="1"/>
</dbReference>
<evidence type="ECO:0000256" key="10">
    <source>
        <dbReference type="ARBA" id="ARBA00047899"/>
    </source>
</evidence>
<dbReference type="PROSITE" id="PS00108">
    <property type="entry name" value="PROTEIN_KINASE_ST"/>
    <property type="match status" value="1"/>
</dbReference>
<evidence type="ECO:0000256" key="9">
    <source>
        <dbReference type="ARBA" id="ARBA00022840"/>
    </source>
</evidence>
<dbReference type="AlphaFoldDB" id="A0A0L0HR77"/>
<evidence type="ECO:0000256" key="12">
    <source>
        <dbReference type="PROSITE-ProRule" id="PRU10141"/>
    </source>
</evidence>
<dbReference type="SUPFAM" id="SSF103243">
    <property type="entry name" value="KA1-like"/>
    <property type="match status" value="1"/>
</dbReference>
<dbReference type="OMA" id="GITRRNT"/>
<keyword evidence="4" id="KW-0963">Cytoplasm</keyword>
<feature type="region of interest" description="Disordered" evidence="13">
    <location>
        <begin position="393"/>
        <end position="425"/>
    </location>
</feature>
<dbReference type="Proteomes" id="UP000053201">
    <property type="component" value="Unassembled WGS sequence"/>
</dbReference>